<proteinExistence type="predicted"/>
<comment type="caution">
    <text evidence="1">The sequence shown here is derived from an EMBL/GenBank/DDBJ whole genome shotgun (WGS) entry which is preliminary data.</text>
</comment>
<dbReference type="AlphaFoldDB" id="A6NT33"/>
<protein>
    <submittedName>
        <fullName evidence="1">Uncharacterized protein</fullName>
    </submittedName>
</protein>
<name>A6NT33_9FIRM</name>
<dbReference type="Proteomes" id="UP000003639">
    <property type="component" value="Unassembled WGS sequence"/>
</dbReference>
<organism evidence="1 2">
    <name type="scientific">Pseudoflavonifractor capillosus ATCC 29799</name>
    <dbReference type="NCBI Taxonomy" id="411467"/>
    <lineage>
        <taxon>Bacteria</taxon>
        <taxon>Bacillati</taxon>
        <taxon>Bacillota</taxon>
        <taxon>Clostridia</taxon>
        <taxon>Eubacteriales</taxon>
        <taxon>Oscillospiraceae</taxon>
        <taxon>Pseudoflavonifractor</taxon>
    </lineage>
</organism>
<keyword evidence="2" id="KW-1185">Reference proteome</keyword>
<reference evidence="1 2" key="2">
    <citation type="submission" date="2007-06" db="EMBL/GenBank/DDBJ databases">
        <title>Draft genome sequence of Pseudoflavonifractor capillosus ATCC 29799.</title>
        <authorList>
            <person name="Sudarsanam P."/>
            <person name="Ley R."/>
            <person name="Guruge J."/>
            <person name="Turnbaugh P.J."/>
            <person name="Mahowald M."/>
            <person name="Liep D."/>
            <person name="Gordon J."/>
        </authorList>
    </citation>
    <scope>NUCLEOTIDE SEQUENCE [LARGE SCALE GENOMIC DNA]</scope>
    <source>
        <strain evidence="1 2">ATCC 29799</strain>
    </source>
</reference>
<evidence type="ECO:0000313" key="1">
    <source>
        <dbReference type="EMBL" id="EDN00596.1"/>
    </source>
</evidence>
<accession>A6NT33</accession>
<sequence>MLKIYLKSSVTLIQLSPSDIIIFDDRDIETNDFVKKSQNSFLYSGKRKGESL</sequence>
<reference evidence="1 2" key="1">
    <citation type="submission" date="2007-04" db="EMBL/GenBank/DDBJ databases">
        <authorList>
            <person name="Fulton L."/>
            <person name="Clifton S."/>
            <person name="Fulton B."/>
            <person name="Xu J."/>
            <person name="Minx P."/>
            <person name="Pepin K.H."/>
            <person name="Johnson M."/>
            <person name="Thiruvilangam P."/>
            <person name="Bhonagiri V."/>
            <person name="Nash W.E."/>
            <person name="Mardis E.R."/>
            <person name="Wilson R.K."/>
        </authorList>
    </citation>
    <scope>NUCLEOTIDE SEQUENCE [LARGE SCALE GENOMIC DNA]</scope>
    <source>
        <strain evidence="1 2">ATCC 29799</strain>
    </source>
</reference>
<dbReference type="EMBL" id="AAXG02000010">
    <property type="protein sequence ID" value="EDN00596.1"/>
    <property type="molecule type" value="Genomic_DNA"/>
</dbReference>
<evidence type="ECO:0000313" key="2">
    <source>
        <dbReference type="Proteomes" id="UP000003639"/>
    </source>
</evidence>
<gene>
    <name evidence="1" type="ORF">BACCAP_01362</name>
</gene>
<dbReference type="STRING" id="411467.BACCAP_01362"/>